<dbReference type="InterPro" id="IPR016161">
    <property type="entry name" value="Ald_DH/histidinol_DH"/>
</dbReference>
<proteinExistence type="inferred from homology"/>
<evidence type="ECO:0000256" key="1">
    <source>
        <dbReference type="ARBA" id="ARBA00009986"/>
    </source>
</evidence>
<reference evidence="6 7" key="1">
    <citation type="submission" date="2018-05" db="EMBL/GenBank/DDBJ databases">
        <title>Complete Genome Sequence of the Nonylphenol-Degrading Bacterium Sphingobium amiense DSM 16289T.</title>
        <authorList>
            <person name="Ootsuka M."/>
            <person name="Nishizawa T."/>
            <person name="Ohta H."/>
        </authorList>
    </citation>
    <scope>NUCLEOTIDE SEQUENCE [LARGE SCALE GENOMIC DNA]</scope>
    <source>
        <strain evidence="6 7">DSM 16289</strain>
    </source>
</reference>
<dbReference type="Gene3D" id="3.40.309.10">
    <property type="entry name" value="Aldehyde Dehydrogenase, Chain A, domain 2"/>
    <property type="match status" value="1"/>
</dbReference>
<dbReference type="InterPro" id="IPR015590">
    <property type="entry name" value="Aldehyde_DH_dom"/>
</dbReference>
<dbReference type="FunFam" id="3.40.605.10:FF:000007">
    <property type="entry name" value="NAD/NADP-dependent betaine aldehyde dehydrogenase"/>
    <property type="match status" value="1"/>
</dbReference>
<sequence>MQPQPSLKPISPIDDAVLPSQRNLYYGGEWHSALRGGTLTTYNPATGAEICTVADAEEHDVDAAVAAARAGFAIWRDVPPLERTKIMREMAVRLRGHAEYLALLDAIDGGNPVRMLRGDVEMAAGQLEFFAGLVTEMKGASIPMGPGAVNFSTREPQGIVARIIPFNHPLMFCAGKAAAPLAAGNAVIMKPPEQAPLSALKLAELWHGLLPPGVLNILPGGRAAGAALATHPDIAMVTVVGSVATGRAVMRAAAETIKPVLLELGGKNALIALPDADPEEVADAVIRGMNFDWCGQSCGSTSRAFIHDSLYDAVIQKAAEKIRRFRPGVPSDPETVMGAIASQAQYDRVASFVQSGIADGARLVSGGKHPEGNEFANGWFFEPTLFADVTMDMAVAREEIFGPVLSVLRWSDEAELIAQVNQNDLGLTCSIWTNDLHSAHRLAGAVEAGYVWVNEVARHFLGAPFGGVRQSGLGREECLEELLAFTREKNIHIRLKSPAA</sequence>
<dbReference type="InterPro" id="IPR016162">
    <property type="entry name" value="Ald_DH_N"/>
</dbReference>
<dbReference type="InterPro" id="IPR029510">
    <property type="entry name" value="Ald_DH_CS_GLU"/>
</dbReference>
<dbReference type="InterPro" id="IPR016163">
    <property type="entry name" value="Ald_DH_C"/>
</dbReference>
<dbReference type="GO" id="GO:0016620">
    <property type="term" value="F:oxidoreductase activity, acting on the aldehyde or oxo group of donors, NAD or NADP as acceptor"/>
    <property type="evidence" value="ECO:0007669"/>
    <property type="project" value="InterPro"/>
</dbReference>
<evidence type="ECO:0000259" key="5">
    <source>
        <dbReference type="Pfam" id="PF00171"/>
    </source>
</evidence>
<dbReference type="EMBL" id="AP018664">
    <property type="protein sequence ID" value="BBD99640.1"/>
    <property type="molecule type" value="Genomic_DNA"/>
</dbReference>
<dbReference type="PANTHER" id="PTHR11699">
    <property type="entry name" value="ALDEHYDE DEHYDROGENASE-RELATED"/>
    <property type="match status" value="1"/>
</dbReference>
<name>A0A494WF72_9SPHN</name>
<protein>
    <submittedName>
        <fullName evidence="6">Aldehyde dehydrogenase</fullName>
    </submittedName>
</protein>
<dbReference type="Gene3D" id="3.40.605.10">
    <property type="entry name" value="Aldehyde Dehydrogenase, Chain A, domain 1"/>
    <property type="match status" value="1"/>
</dbReference>
<dbReference type="AlphaFoldDB" id="A0A494WF72"/>
<feature type="domain" description="Aldehyde dehydrogenase" evidence="5">
    <location>
        <begin position="37"/>
        <end position="491"/>
    </location>
</feature>
<dbReference type="KEGG" id="sami:SAMIE_1031410"/>
<accession>A0A494WF72</accession>
<dbReference type="SUPFAM" id="SSF53720">
    <property type="entry name" value="ALDH-like"/>
    <property type="match status" value="1"/>
</dbReference>
<evidence type="ECO:0000256" key="2">
    <source>
        <dbReference type="ARBA" id="ARBA00023002"/>
    </source>
</evidence>
<evidence type="ECO:0000313" key="6">
    <source>
        <dbReference type="EMBL" id="BBD99640.1"/>
    </source>
</evidence>
<dbReference type="Pfam" id="PF00171">
    <property type="entry name" value="Aldedh"/>
    <property type="match status" value="1"/>
</dbReference>
<evidence type="ECO:0000256" key="4">
    <source>
        <dbReference type="RuleBase" id="RU003345"/>
    </source>
</evidence>
<keyword evidence="7" id="KW-1185">Reference proteome</keyword>
<feature type="active site" evidence="3">
    <location>
        <position position="263"/>
    </location>
</feature>
<evidence type="ECO:0000256" key="3">
    <source>
        <dbReference type="PROSITE-ProRule" id="PRU10007"/>
    </source>
</evidence>
<keyword evidence="2 4" id="KW-0560">Oxidoreductase</keyword>
<gene>
    <name evidence="6" type="ORF">SAMIE_1031410</name>
</gene>
<dbReference type="PROSITE" id="PS00687">
    <property type="entry name" value="ALDEHYDE_DEHYDR_GLU"/>
    <property type="match status" value="1"/>
</dbReference>
<comment type="similarity">
    <text evidence="1 4">Belongs to the aldehyde dehydrogenase family.</text>
</comment>
<dbReference type="Proteomes" id="UP000279959">
    <property type="component" value="Chromosome"/>
</dbReference>
<evidence type="ECO:0000313" key="7">
    <source>
        <dbReference type="Proteomes" id="UP000279959"/>
    </source>
</evidence>
<organism evidence="6 7">
    <name type="scientific">Sphingobium amiense</name>
    <dbReference type="NCBI Taxonomy" id="135719"/>
    <lineage>
        <taxon>Bacteria</taxon>
        <taxon>Pseudomonadati</taxon>
        <taxon>Pseudomonadota</taxon>
        <taxon>Alphaproteobacteria</taxon>
        <taxon>Sphingomonadales</taxon>
        <taxon>Sphingomonadaceae</taxon>
        <taxon>Sphingobium</taxon>
    </lineage>
</organism>